<keyword evidence="2" id="KW-0012">Acyltransferase</keyword>
<comment type="caution">
    <text evidence="4">The sequence shown here is derived from an EMBL/GenBank/DDBJ whole genome shotgun (WGS) entry which is preliminary data.</text>
</comment>
<dbReference type="EMBL" id="BAABHJ010000026">
    <property type="protein sequence ID" value="GAA4614520.1"/>
    <property type="molecule type" value="Genomic_DNA"/>
</dbReference>
<dbReference type="Proteomes" id="UP001500212">
    <property type="component" value="Unassembled WGS sequence"/>
</dbReference>
<sequence length="191" mass="21503">MARLPGGISASVQRLSYEPPVWEVAGLHLRRYTARDQEAAFTLHQECLFRVGVRPGDGVYYDDDFARIEEIYLRDRGEFLVGEVRGEMAALGGLRRVDAVTAEMVRLRVRPDLQGRGYGALLVTVLEQRAAELGYRVLRADTTVRQRAALALYRTFEWREVDRKVTGGTVTVYLEKYLDEGTPRGGAGPVR</sequence>
<evidence type="ECO:0000256" key="2">
    <source>
        <dbReference type="ARBA" id="ARBA00023315"/>
    </source>
</evidence>
<dbReference type="InterPro" id="IPR016181">
    <property type="entry name" value="Acyl_CoA_acyltransferase"/>
</dbReference>
<proteinExistence type="predicted"/>
<dbReference type="SUPFAM" id="SSF55729">
    <property type="entry name" value="Acyl-CoA N-acyltransferases (Nat)"/>
    <property type="match status" value="1"/>
</dbReference>
<feature type="domain" description="N-acetyltransferase" evidence="3">
    <location>
        <begin position="27"/>
        <end position="179"/>
    </location>
</feature>
<accession>A0ABP8TTQ0</accession>
<name>A0ABP8TTQ0_9ACTN</name>
<dbReference type="InterPro" id="IPR050832">
    <property type="entry name" value="Bact_Acetyltransf"/>
</dbReference>
<evidence type="ECO:0000256" key="1">
    <source>
        <dbReference type="ARBA" id="ARBA00022679"/>
    </source>
</evidence>
<evidence type="ECO:0000313" key="4">
    <source>
        <dbReference type="EMBL" id="GAA4614520.1"/>
    </source>
</evidence>
<organism evidence="4 5">
    <name type="scientific">Actinoallomurus liliacearum</name>
    <dbReference type="NCBI Taxonomy" id="1080073"/>
    <lineage>
        <taxon>Bacteria</taxon>
        <taxon>Bacillati</taxon>
        <taxon>Actinomycetota</taxon>
        <taxon>Actinomycetes</taxon>
        <taxon>Streptosporangiales</taxon>
        <taxon>Thermomonosporaceae</taxon>
        <taxon>Actinoallomurus</taxon>
    </lineage>
</organism>
<keyword evidence="1" id="KW-0808">Transferase</keyword>
<dbReference type="PROSITE" id="PS51186">
    <property type="entry name" value="GNAT"/>
    <property type="match status" value="1"/>
</dbReference>
<protein>
    <recommendedName>
        <fullName evidence="3">N-acetyltransferase domain-containing protein</fullName>
    </recommendedName>
</protein>
<dbReference type="RefSeq" id="WP_345362880.1">
    <property type="nucleotide sequence ID" value="NZ_BAABHJ010000026.1"/>
</dbReference>
<dbReference type="Pfam" id="PF00583">
    <property type="entry name" value="Acetyltransf_1"/>
    <property type="match status" value="1"/>
</dbReference>
<evidence type="ECO:0000259" key="3">
    <source>
        <dbReference type="PROSITE" id="PS51186"/>
    </source>
</evidence>
<keyword evidence="5" id="KW-1185">Reference proteome</keyword>
<dbReference type="InterPro" id="IPR000182">
    <property type="entry name" value="GNAT_dom"/>
</dbReference>
<dbReference type="PANTHER" id="PTHR43877:SF5">
    <property type="entry name" value="BLL8307 PROTEIN"/>
    <property type="match status" value="1"/>
</dbReference>
<dbReference type="CDD" id="cd04301">
    <property type="entry name" value="NAT_SF"/>
    <property type="match status" value="1"/>
</dbReference>
<dbReference type="PANTHER" id="PTHR43877">
    <property type="entry name" value="AMINOALKYLPHOSPHONATE N-ACETYLTRANSFERASE-RELATED-RELATED"/>
    <property type="match status" value="1"/>
</dbReference>
<evidence type="ECO:0000313" key="5">
    <source>
        <dbReference type="Proteomes" id="UP001500212"/>
    </source>
</evidence>
<reference evidence="5" key="1">
    <citation type="journal article" date="2019" name="Int. J. Syst. Evol. Microbiol.">
        <title>The Global Catalogue of Microorganisms (GCM) 10K type strain sequencing project: providing services to taxonomists for standard genome sequencing and annotation.</title>
        <authorList>
            <consortium name="The Broad Institute Genomics Platform"/>
            <consortium name="The Broad Institute Genome Sequencing Center for Infectious Disease"/>
            <person name="Wu L."/>
            <person name="Ma J."/>
        </authorList>
    </citation>
    <scope>NUCLEOTIDE SEQUENCE [LARGE SCALE GENOMIC DNA]</scope>
    <source>
        <strain evidence="5">JCM 17938</strain>
    </source>
</reference>
<dbReference type="Gene3D" id="3.40.630.30">
    <property type="match status" value="1"/>
</dbReference>
<gene>
    <name evidence="4" type="ORF">GCM10023195_63400</name>
</gene>